<dbReference type="HOGENOM" id="CLU_027539_0_3_6"/>
<dbReference type="STRING" id="87626.PTD2_18385"/>
<dbReference type="GO" id="GO:0004519">
    <property type="term" value="F:endonuclease activity"/>
    <property type="evidence" value="ECO:0007669"/>
    <property type="project" value="InterPro"/>
</dbReference>
<organism evidence="10 11">
    <name type="scientific">Pseudoalteromonas tunicata D2</name>
    <dbReference type="NCBI Taxonomy" id="87626"/>
    <lineage>
        <taxon>Bacteria</taxon>
        <taxon>Pseudomonadati</taxon>
        <taxon>Pseudomonadota</taxon>
        <taxon>Gammaproteobacteria</taxon>
        <taxon>Alteromonadales</taxon>
        <taxon>Pseudoalteromonadaceae</taxon>
        <taxon>Pseudoalteromonas</taxon>
    </lineage>
</organism>
<dbReference type="GO" id="GO:0008311">
    <property type="term" value="F:double-stranded DNA 3'-5' DNA exonuclease activity"/>
    <property type="evidence" value="ECO:0007669"/>
    <property type="project" value="InterPro"/>
</dbReference>
<dbReference type="PROSITE" id="PS00727">
    <property type="entry name" value="AP_NUCLEASE_F1_2"/>
    <property type="match status" value="1"/>
</dbReference>
<dbReference type="InterPro" id="IPR005135">
    <property type="entry name" value="Endo/exonuclease/phosphatase"/>
</dbReference>
<evidence type="ECO:0000256" key="4">
    <source>
        <dbReference type="ARBA" id="ARBA00022801"/>
    </source>
</evidence>
<dbReference type="NCBIfam" id="TIGR00633">
    <property type="entry name" value="xth"/>
    <property type="match status" value="1"/>
</dbReference>
<dbReference type="Gene3D" id="3.60.10.10">
    <property type="entry name" value="Endonuclease/exonuclease/phosphatase"/>
    <property type="match status" value="1"/>
</dbReference>
<keyword evidence="11" id="KW-1185">Reference proteome</keyword>
<dbReference type="PROSITE" id="PS51435">
    <property type="entry name" value="AP_NUCLEASE_F1_4"/>
    <property type="match status" value="1"/>
</dbReference>
<evidence type="ECO:0000256" key="7">
    <source>
        <dbReference type="PIRSR" id="PIRSR604808-2"/>
    </source>
</evidence>
<comment type="similarity">
    <text evidence="2">Belongs to the DNA repair enzymes AP/ExoA family.</text>
</comment>
<dbReference type="OrthoDB" id="9803914at2"/>
<dbReference type="InterPro" id="IPR036691">
    <property type="entry name" value="Endo/exonu/phosph_ase_sf"/>
</dbReference>
<feature type="active site" evidence="6">
    <location>
        <position position="110"/>
    </location>
</feature>
<dbReference type="InterPro" id="IPR004808">
    <property type="entry name" value="AP_endonuc_1"/>
</dbReference>
<protein>
    <submittedName>
        <fullName evidence="10">Exodeoxyribonuclease III</fullName>
    </submittedName>
</protein>
<feature type="site" description="Transition state stabilizer" evidence="8">
    <location>
        <position position="153"/>
    </location>
</feature>
<dbReference type="PANTHER" id="PTHR43250">
    <property type="entry name" value="EXODEOXYRIBONUCLEASE III"/>
    <property type="match status" value="1"/>
</dbReference>
<feature type="binding site" evidence="7">
    <location>
        <position position="259"/>
    </location>
    <ligand>
        <name>Mg(2+)</name>
        <dbReference type="ChEBI" id="CHEBI:18420"/>
        <label>1</label>
    </ligand>
</feature>
<dbReference type="EMBL" id="AAOH01000005">
    <property type="protein sequence ID" value="EAR27817.1"/>
    <property type="molecule type" value="Genomic_DNA"/>
</dbReference>
<gene>
    <name evidence="10" type="ORF">PTD2_18385</name>
</gene>
<feature type="site" description="Important for catalytic activity" evidence="8">
    <location>
        <position position="229"/>
    </location>
</feature>
<evidence type="ECO:0000256" key="5">
    <source>
        <dbReference type="ARBA" id="ARBA00022842"/>
    </source>
</evidence>
<keyword evidence="5 7" id="KW-0460">Magnesium</keyword>
<dbReference type="GO" id="GO:0003677">
    <property type="term" value="F:DNA binding"/>
    <property type="evidence" value="ECO:0007669"/>
    <property type="project" value="InterPro"/>
</dbReference>
<dbReference type="RefSeq" id="WP_009839649.1">
    <property type="nucleotide sequence ID" value="NZ_CH959301.1"/>
</dbReference>
<feature type="active site" description="Proton donor/acceptor" evidence="6">
    <location>
        <position position="151"/>
    </location>
</feature>
<sequence>MKIISFNINGLRARLHQLQALIEKHQPDVIGLQEIKVHDEAFPLADVEAMGYHVYFHGQKAHYGVAMLCKKEPLSIEKGFPTDTDEAQRRMITVTIEDEQGQPVKIMNGYFPQGDSIHHETKFPYKEQFYKDLMTYLASQDPASQLVVMGDINISPLDKDIGIGEVNAKRWLKTGKCSFQPIERQWLADLMAWGFTDTFRQIHPDTNAHFSWFDYRSKGFDDNRGLRIDVILATASLAARCVDAGIDYELRAIDKPSDHAPIWASFK</sequence>
<evidence type="ECO:0000259" key="9">
    <source>
        <dbReference type="Pfam" id="PF03372"/>
    </source>
</evidence>
<dbReference type="PANTHER" id="PTHR43250:SF2">
    <property type="entry name" value="EXODEOXYRIBONUCLEASE III"/>
    <property type="match status" value="1"/>
</dbReference>
<evidence type="ECO:0000256" key="6">
    <source>
        <dbReference type="PIRSR" id="PIRSR604808-1"/>
    </source>
</evidence>
<dbReference type="GO" id="GO:0006281">
    <property type="term" value="P:DNA repair"/>
    <property type="evidence" value="ECO:0007669"/>
    <property type="project" value="InterPro"/>
</dbReference>
<name>A4CBT0_9GAMM</name>
<comment type="cofactor">
    <cofactor evidence="7">
        <name>Mg(2+)</name>
        <dbReference type="ChEBI" id="CHEBI:18420"/>
    </cofactor>
    <cofactor evidence="7">
        <name>Mn(2+)</name>
        <dbReference type="ChEBI" id="CHEBI:29035"/>
    </cofactor>
    <text evidence="7">Probably binds two magnesium or manganese ions per subunit.</text>
</comment>
<feature type="binding site" evidence="7">
    <location>
        <position position="258"/>
    </location>
    <ligand>
        <name>Mg(2+)</name>
        <dbReference type="ChEBI" id="CHEBI:18420"/>
        <label>1</label>
    </ligand>
</feature>
<evidence type="ECO:0000256" key="3">
    <source>
        <dbReference type="ARBA" id="ARBA00022723"/>
    </source>
</evidence>
<feature type="binding site" evidence="7">
    <location>
        <position position="151"/>
    </location>
    <ligand>
        <name>Mg(2+)</name>
        <dbReference type="ChEBI" id="CHEBI:18420"/>
        <label>1</label>
    </ligand>
</feature>
<evidence type="ECO:0000256" key="8">
    <source>
        <dbReference type="PIRSR" id="PIRSR604808-3"/>
    </source>
</evidence>
<feature type="binding site" evidence="7">
    <location>
        <position position="34"/>
    </location>
    <ligand>
        <name>Mg(2+)</name>
        <dbReference type="ChEBI" id="CHEBI:18420"/>
        <label>1</label>
    </ligand>
</feature>
<dbReference type="Pfam" id="PF03372">
    <property type="entry name" value="Exo_endo_phos"/>
    <property type="match status" value="1"/>
</dbReference>
<evidence type="ECO:0000313" key="11">
    <source>
        <dbReference type="Proteomes" id="UP000006201"/>
    </source>
</evidence>
<dbReference type="NCBIfam" id="NF008733">
    <property type="entry name" value="PRK11756.1"/>
    <property type="match status" value="1"/>
</dbReference>
<proteinExistence type="inferred from homology"/>
<dbReference type="SUPFAM" id="SSF56219">
    <property type="entry name" value="DNase I-like"/>
    <property type="match status" value="1"/>
</dbReference>
<feature type="domain" description="Endonuclease/exonuclease/phosphatase" evidence="9">
    <location>
        <begin position="4"/>
        <end position="259"/>
    </location>
</feature>
<dbReference type="InterPro" id="IPR020848">
    <property type="entry name" value="AP_endonuclease_F1_CS"/>
</dbReference>
<keyword evidence="4" id="KW-0378">Hydrolase</keyword>
<feature type="binding site" evidence="7">
    <location>
        <position position="153"/>
    </location>
    <ligand>
        <name>Mg(2+)</name>
        <dbReference type="ChEBI" id="CHEBI:18420"/>
        <label>1</label>
    </ligand>
</feature>
<reference evidence="10 11" key="1">
    <citation type="submission" date="2006-02" db="EMBL/GenBank/DDBJ databases">
        <authorList>
            <person name="Moran M.A."/>
            <person name="Kjelleberg S."/>
            <person name="Egan S."/>
            <person name="Saunders N."/>
            <person name="Thomas T."/>
            <person name="Ferriera S."/>
            <person name="Johnson J."/>
            <person name="Kravitz S."/>
            <person name="Halpern A."/>
            <person name="Remington K."/>
            <person name="Beeson K."/>
            <person name="Tran B."/>
            <person name="Rogers Y.-H."/>
            <person name="Friedman R."/>
            <person name="Venter J.C."/>
        </authorList>
    </citation>
    <scope>NUCLEOTIDE SEQUENCE [LARGE SCALE GENOMIC DNA]</scope>
    <source>
        <strain evidence="10 11">D2</strain>
    </source>
</reference>
<comment type="caution">
    <text evidence="10">The sequence shown here is derived from an EMBL/GenBank/DDBJ whole genome shotgun (WGS) entry which is preliminary data.</text>
</comment>
<dbReference type="AlphaFoldDB" id="A4CBT0"/>
<evidence type="ECO:0000256" key="1">
    <source>
        <dbReference type="ARBA" id="ARBA00001936"/>
    </source>
</evidence>
<feature type="site" description="Interaction with DNA substrate" evidence="8">
    <location>
        <position position="259"/>
    </location>
</feature>
<dbReference type="GO" id="GO:0046872">
    <property type="term" value="F:metal ion binding"/>
    <property type="evidence" value="ECO:0007669"/>
    <property type="project" value="UniProtKB-KW"/>
</dbReference>
<evidence type="ECO:0000256" key="2">
    <source>
        <dbReference type="ARBA" id="ARBA00007092"/>
    </source>
</evidence>
<dbReference type="eggNOG" id="COG0708">
    <property type="taxonomic scope" value="Bacteria"/>
</dbReference>
<feature type="binding site" evidence="7">
    <location>
        <position position="7"/>
    </location>
    <ligand>
        <name>Mg(2+)</name>
        <dbReference type="ChEBI" id="CHEBI:18420"/>
        <label>1</label>
    </ligand>
</feature>
<dbReference type="CDD" id="cd09086">
    <property type="entry name" value="ExoIII-like_AP-endo"/>
    <property type="match status" value="1"/>
</dbReference>
<feature type="active site" description="Proton acceptor" evidence="6">
    <location>
        <position position="259"/>
    </location>
</feature>
<dbReference type="InterPro" id="IPR037493">
    <property type="entry name" value="ExoIII-like"/>
</dbReference>
<keyword evidence="3 7" id="KW-0479">Metal-binding</keyword>
<dbReference type="InterPro" id="IPR020847">
    <property type="entry name" value="AP_endonuclease_F1_BS"/>
</dbReference>
<dbReference type="PROSITE" id="PS00726">
    <property type="entry name" value="AP_NUCLEASE_F1_1"/>
    <property type="match status" value="1"/>
</dbReference>
<comment type="cofactor">
    <cofactor evidence="1">
        <name>Mn(2+)</name>
        <dbReference type="ChEBI" id="CHEBI:29035"/>
    </cofactor>
</comment>
<evidence type="ECO:0000313" key="10">
    <source>
        <dbReference type="EMBL" id="EAR27817.1"/>
    </source>
</evidence>
<dbReference type="NCBIfam" id="TIGR00195">
    <property type="entry name" value="exoDNase_III"/>
    <property type="match status" value="1"/>
</dbReference>
<keyword evidence="7" id="KW-0464">Manganese</keyword>
<dbReference type="Proteomes" id="UP000006201">
    <property type="component" value="Unassembled WGS sequence"/>
</dbReference>
<accession>A4CBT0</accession>